<keyword evidence="4 5" id="KW-0472">Membrane</keyword>
<evidence type="ECO:0000256" key="1">
    <source>
        <dbReference type="ARBA" id="ARBA00004141"/>
    </source>
</evidence>
<dbReference type="InterPro" id="IPR006634">
    <property type="entry name" value="TLC-dom"/>
</dbReference>
<dbReference type="InterPro" id="IPR042512">
    <property type="entry name" value="TLCD5"/>
</dbReference>
<feature type="transmembrane region" description="Helical" evidence="6">
    <location>
        <begin position="198"/>
        <end position="218"/>
    </location>
</feature>
<accession>A0A061RAZ1</accession>
<keyword evidence="2 5" id="KW-0812">Transmembrane</keyword>
<gene>
    <name evidence="8" type="ORF">TSPGSL018_4872</name>
</gene>
<evidence type="ECO:0000256" key="6">
    <source>
        <dbReference type="SAM" id="Phobius"/>
    </source>
</evidence>
<reference evidence="8" key="1">
    <citation type="submission" date="2014-05" db="EMBL/GenBank/DDBJ databases">
        <title>The transcriptome of the halophilic microalga Tetraselmis sp. GSL018 isolated from the Great Salt Lake, Utah.</title>
        <authorList>
            <person name="Jinkerson R.E."/>
            <person name="D'Adamo S."/>
            <person name="Posewitz M.C."/>
        </authorList>
    </citation>
    <scope>NUCLEOTIDE SEQUENCE</scope>
    <source>
        <strain evidence="8">GSL018</strain>
    </source>
</reference>
<feature type="transmembrane region" description="Helical" evidence="6">
    <location>
        <begin position="113"/>
        <end position="138"/>
    </location>
</feature>
<evidence type="ECO:0000256" key="5">
    <source>
        <dbReference type="PROSITE-ProRule" id="PRU00205"/>
    </source>
</evidence>
<dbReference type="PANTHER" id="PTHR31898:SF1">
    <property type="entry name" value="TLC DOMAIN-CONTAINING PROTEIN 5"/>
    <property type="match status" value="1"/>
</dbReference>
<feature type="transmembrane region" description="Helical" evidence="6">
    <location>
        <begin position="159"/>
        <end position="178"/>
    </location>
</feature>
<evidence type="ECO:0000256" key="3">
    <source>
        <dbReference type="ARBA" id="ARBA00022989"/>
    </source>
</evidence>
<comment type="subcellular location">
    <subcellularLocation>
        <location evidence="1">Membrane</location>
        <topology evidence="1">Multi-pass membrane protein</topology>
    </subcellularLocation>
</comment>
<evidence type="ECO:0000256" key="2">
    <source>
        <dbReference type="ARBA" id="ARBA00022692"/>
    </source>
</evidence>
<evidence type="ECO:0000256" key="4">
    <source>
        <dbReference type="ARBA" id="ARBA00023136"/>
    </source>
</evidence>
<evidence type="ECO:0000259" key="7">
    <source>
        <dbReference type="PROSITE" id="PS50922"/>
    </source>
</evidence>
<dbReference type="PANTHER" id="PTHR31898">
    <property type="entry name" value="TRANSMEMBRANE PROTEIN 136"/>
    <property type="match status" value="1"/>
</dbReference>
<dbReference type="PROSITE" id="PS50922">
    <property type="entry name" value="TLC"/>
    <property type="match status" value="1"/>
</dbReference>
<feature type="transmembrane region" description="Helical" evidence="6">
    <location>
        <begin position="39"/>
        <end position="60"/>
    </location>
</feature>
<dbReference type="SMART" id="SM00724">
    <property type="entry name" value="TLC"/>
    <property type="match status" value="1"/>
</dbReference>
<dbReference type="AlphaFoldDB" id="A0A061RAZ1"/>
<protein>
    <submittedName>
        <fullName evidence="8">Transmembrane protein 136</fullName>
    </submittedName>
</protein>
<dbReference type="Pfam" id="PF03798">
    <property type="entry name" value="TRAM_LAG1_CLN8"/>
    <property type="match status" value="1"/>
</dbReference>
<sequence length="233" mass="25416">MMFSSDLPASTQVFLSGLLFSAAFGLSRFSAFPSKTFDFVNRSISILHSVIAIIMCLAIVDFTRPLSRVGGEPSTPQEISVMAVSLGYFLYDTVCCLIGSHDVVGSLHHVATIAGLYVGIFKELCGAELILCLLLMEVSTPFMHLRVMFKETFLKGTRIAAANEVTFGVAYIVCRVFLSSPLMYYTMAARTKGWEHALLKAGAGGLWLISAFWLSKILKVVMGKSRSKAAKSM</sequence>
<feature type="domain" description="TLC" evidence="7">
    <location>
        <begin position="34"/>
        <end position="226"/>
    </location>
</feature>
<name>A0A061RAZ1_9CHLO</name>
<keyword evidence="3 6" id="KW-1133">Transmembrane helix</keyword>
<dbReference type="EMBL" id="GBEZ01016120">
    <property type="protein sequence ID" value="JAC70102.1"/>
    <property type="molecule type" value="Transcribed_RNA"/>
</dbReference>
<proteinExistence type="predicted"/>
<dbReference type="GO" id="GO:0016020">
    <property type="term" value="C:membrane"/>
    <property type="evidence" value="ECO:0007669"/>
    <property type="project" value="UniProtKB-SubCell"/>
</dbReference>
<evidence type="ECO:0000313" key="8">
    <source>
        <dbReference type="EMBL" id="JAC70102.1"/>
    </source>
</evidence>
<organism evidence="8">
    <name type="scientific">Tetraselmis sp. GSL018</name>
    <dbReference type="NCBI Taxonomy" id="582737"/>
    <lineage>
        <taxon>Eukaryota</taxon>
        <taxon>Viridiplantae</taxon>
        <taxon>Chlorophyta</taxon>
        <taxon>core chlorophytes</taxon>
        <taxon>Chlorodendrophyceae</taxon>
        <taxon>Chlorodendrales</taxon>
        <taxon>Chlorodendraceae</taxon>
        <taxon>Tetraselmis</taxon>
    </lineage>
</organism>